<organism evidence="1 2">
    <name type="scientific">Catenisphaera adipataccumulans</name>
    <dbReference type="NCBI Taxonomy" id="700500"/>
    <lineage>
        <taxon>Bacteria</taxon>
        <taxon>Bacillati</taxon>
        <taxon>Bacillota</taxon>
        <taxon>Erysipelotrichia</taxon>
        <taxon>Erysipelotrichales</taxon>
        <taxon>Erysipelotrichaceae</taxon>
        <taxon>Catenisphaera</taxon>
    </lineage>
</organism>
<name>A0A7W8CWD8_9FIRM</name>
<accession>A0A7W8CWD8</accession>
<protein>
    <submittedName>
        <fullName evidence="1">Uncharacterized protein</fullName>
    </submittedName>
</protein>
<dbReference type="InterPro" id="IPR025247">
    <property type="entry name" value="EcoRI-like_methylase"/>
</dbReference>
<dbReference type="RefSeq" id="WP_183326672.1">
    <property type="nucleotide sequence ID" value="NZ_JACHHK010000001.1"/>
</dbReference>
<sequence length="74" mass="8397">MGVPITFLDKYNPDQFEIIGMAKRGAGDPALKSKVYTKEDYPNYSDLNATPVIIQPDGKPKNTYPRILIRRKQV</sequence>
<keyword evidence="2" id="KW-1185">Reference proteome</keyword>
<evidence type="ECO:0000313" key="1">
    <source>
        <dbReference type="EMBL" id="MBB5182204.1"/>
    </source>
</evidence>
<dbReference type="AlphaFoldDB" id="A0A7W8CWD8"/>
<reference evidence="1 2" key="1">
    <citation type="submission" date="2020-08" db="EMBL/GenBank/DDBJ databases">
        <title>Genomic Encyclopedia of Type Strains, Phase IV (KMG-IV): sequencing the most valuable type-strain genomes for metagenomic binning, comparative biology and taxonomic classification.</title>
        <authorList>
            <person name="Goeker M."/>
        </authorList>
    </citation>
    <scope>NUCLEOTIDE SEQUENCE [LARGE SCALE GENOMIC DNA]</scope>
    <source>
        <strain evidence="1 2">DSM 25799</strain>
    </source>
</reference>
<dbReference type="Proteomes" id="UP000539953">
    <property type="component" value="Unassembled WGS sequence"/>
</dbReference>
<dbReference type="Pfam" id="PF13651">
    <property type="entry name" value="EcoRI_methylase"/>
    <property type="match status" value="1"/>
</dbReference>
<dbReference type="EMBL" id="JACHHK010000001">
    <property type="protein sequence ID" value="MBB5182204.1"/>
    <property type="molecule type" value="Genomic_DNA"/>
</dbReference>
<evidence type="ECO:0000313" key="2">
    <source>
        <dbReference type="Proteomes" id="UP000539953"/>
    </source>
</evidence>
<gene>
    <name evidence="1" type="ORF">HNQ47_000207</name>
</gene>
<proteinExistence type="predicted"/>
<comment type="caution">
    <text evidence="1">The sequence shown here is derived from an EMBL/GenBank/DDBJ whole genome shotgun (WGS) entry which is preliminary data.</text>
</comment>